<evidence type="ECO:0000256" key="2">
    <source>
        <dbReference type="SAM" id="Phobius"/>
    </source>
</evidence>
<accession>A0AAP2G2M2</accession>
<keyword evidence="4" id="KW-1185">Reference proteome</keyword>
<name>A0AAP2G2M2_9BACT</name>
<feature type="region of interest" description="Disordered" evidence="1">
    <location>
        <begin position="41"/>
        <end position="73"/>
    </location>
</feature>
<keyword evidence="2" id="KW-0472">Membrane</keyword>
<evidence type="ECO:0000313" key="4">
    <source>
        <dbReference type="Proteomes" id="UP001319104"/>
    </source>
</evidence>
<comment type="caution">
    <text evidence="3">The sequence shown here is derived from an EMBL/GenBank/DDBJ whole genome shotgun (WGS) entry which is preliminary data.</text>
</comment>
<evidence type="ECO:0000256" key="1">
    <source>
        <dbReference type="SAM" id="MobiDB-lite"/>
    </source>
</evidence>
<feature type="compositionally biased region" description="Basic and acidic residues" evidence="1">
    <location>
        <begin position="61"/>
        <end position="73"/>
    </location>
</feature>
<evidence type="ECO:0000313" key="3">
    <source>
        <dbReference type="EMBL" id="MBS9522425.1"/>
    </source>
</evidence>
<gene>
    <name evidence="3" type="ORF">KI659_00200</name>
</gene>
<dbReference type="AlphaFoldDB" id="A0AAP2G2M2"/>
<reference evidence="3 4" key="1">
    <citation type="submission" date="2021-05" db="EMBL/GenBank/DDBJ databases">
        <authorList>
            <person name="Zhang Z.D."/>
            <person name="Osman G."/>
        </authorList>
    </citation>
    <scope>NUCLEOTIDE SEQUENCE [LARGE SCALE GENOMIC DNA]</scope>
    <source>
        <strain evidence="3 4">KCTC 32217</strain>
    </source>
</reference>
<proteinExistence type="predicted"/>
<protein>
    <submittedName>
        <fullName evidence="3">DUF4834 domain-containing protein</fullName>
    </submittedName>
</protein>
<dbReference type="EMBL" id="JAHCMY010000001">
    <property type="protein sequence ID" value="MBS9522425.1"/>
    <property type="molecule type" value="Genomic_DNA"/>
</dbReference>
<dbReference type="RefSeq" id="WP_213943328.1">
    <property type="nucleotide sequence ID" value="NZ_JAHCMY010000001.1"/>
</dbReference>
<keyword evidence="2" id="KW-0812">Transmembrane</keyword>
<feature type="transmembrane region" description="Helical" evidence="2">
    <location>
        <begin position="6"/>
        <end position="26"/>
    </location>
</feature>
<dbReference type="Proteomes" id="UP001319104">
    <property type="component" value="Unassembled WGS sequence"/>
</dbReference>
<sequence>MGFILKFIIITFALSWIFTNLLRFFLKSKLKRFFDQMQHVQQQERPHSRPADGNVNVDFIPKSEKKKPTPPREIDGEYVDYIEVKD</sequence>
<organism evidence="3 4">
    <name type="scientific">Litoribacter ruber</name>
    <dbReference type="NCBI Taxonomy" id="702568"/>
    <lineage>
        <taxon>Bacteria</taxon>
        <taxon>Pseudomonadati</taxon>
        <taxon>Bacteroidota</taxon>
        <taxon>Cytophagia</taxon>
        <taxon>Cytophagales</taxon>
        <taxon>Cyclobacteriaceae</taxon>
        <taxon>Litoribacter</taxon>
    </lineage>
</organism>
<keyword evidence="2" id="KW-1133">Transmembrane helix</keyword>